<dbReference type="AlphaFoldDB" id="A0A7X3SJR3"/>
<evidence type="ECO:0000313" key="2">
    <source>
        <dbReference type="Proteomes" id="UP000460412"/>
    </source>
</evidence>
<keyword evidence="2" id="KW-1185">Reference proteome</keyword>
<accession>A0A7X3SJR3</accession>
<proteinExistence type="predicted"/>
<sequence>MGSNKKLSLWGDILNQKPQKQTQPQGNVWEVTVRNANGAPAILCKNGKEWFHADKTWPSPSGAYYIHTGMDGNANEGIATTTKNEGIRIRKTEDFVEAALITDEGVGYAITDEGVLYVLTADTASQRRLCEDYEPNTYMLTPQLCAVIYDADSDDDLEAAYLKVIDLKSFKSWKKKIRYSAERGKNLIFKIEQSGSIIKAIMPDQSVHEFTTDGKIIK</sequence>
<dbReference type="Proteomes" id="UP000460412">
    <property type="component" value="Unassembled WGS sequence"/>
</dbReference>
<dbReference type="EMBL" id="WUQX01000001">
    <property type="protein sequence ID" value="MXP76704.1"/>
    <property type="molecule type" value="Genomic_DNA"/>
</dbReference>
<name>A0A7X3SJR3_9FIRM</name>
<gene>
    <name evidence="1" type="ORF">GN277_15335</name>
</gene>
<reference evidence="1 2" key="1">
    <citation type="submission" date="2019-12" db="EMBL/GenBank/DDBJ databases">
        <title>Sporaefaciens musculi gen. nov., sp. nov., a novel bacterium isolated from the caecum of an obese mouse.</title>
        <authorList>
            <person name="Rasmussen T.S."/>
            <person name="Streidl T."/>
            <person name="Hitch T.C.A."/>
            <person name="Wortmann E."/>
            <person name="Deptula P."/>
            <person name="Hansen M."/>
            <person name="Nielsen D.S."/>
            <person name="Clavel T."/>
            <person name="Vogensen F.K."/>
        </authorList>
    </citation>
    <scope>NUCLEOTIDE SEQUENCE [LARGE SCALE GENOMIC DNA]</scope>
    <source>
        <strain evidence="1 2">WCA-9-b2</strain>
    </source>
</reference>
<protein>
    <submittedName>
        <fullName evidence="1">Uncharacterized protein</fullName>
    </submittedName>
</protein>
<organism evidence="1 2">
    <name type="scientific">Sporofaciens musculi</name>
    <dbReference type="NCBI Taxonomy" id="2681861"/>
    <lineage>
        <taxon>Bacteria</taxon>
        <taxon>Bacillati</taxon>
        <taxon>Bacillota</taxon>
        <taxon>Clostridia</taxon>
        <taxon>Lachnospirales</taxon>
        <taxon>Lachnospiraceae</taxon>
        <taxon>Sporofaciens</taxon>
    </lineage>
</organism>
<comment type="caution">
    <text evidence="1">The sequence shown here is derived from an EMBL/GenBank/DDBJ whole genome shotgun (WGS) entry which is preliminary data.</text>
</comment>
<dbReference type="RefSeq" id="WP_159751769.1">
    <property type="nucleotide sequence ID" value="NZ_WUQX01000001.1"/>
</dbReference>
<evidence type="ECO:0000313" key="1">
    <source>
        <dbReference type="EMBL" id="MXP76704.1"/>
    </source>
</evidence>